<feature type="transmembrane region" description="Helical" evidence="2">
    <location>
        <begin position="124"/>
        <end position="144"/>
    </location>
</feature>
<evidence type="ECO:0000313" key="4">
    <source>
        <dbReference type="Proteomes" id="UP000224563"/>
    </source>
</evidence>
<feature type="transmembrane region" description="Helical" evidence="2">
    <location>
        <begin position="292"/>
        <end position="313"/>
    </location>
</feature>
<evidence type="ECO:0000256" key="2">
    <source>
        <dbReference type="SAM" id="Phobius"/>
    </source>
</evidence>
<dbReference type="AlphaFoldDB" id="A0A2G3E413"/>
<evidence type="ECO:0000313" key="3">
    <source>
        <dbReference type="EMBL" id="PHU37999.1"/>
    </source>
</evidence>
<feature type="transmembrane region" description="Helical" evidence="2">
    <location>
        <begin position="102"/>
        <end position="118"/>
    </location>
</feature>
<dbReference type="InterPro" id="IPR011701">
    <property type="entry name" value="MFS"/>
</dbReference>
<dbReference type="GO" id="GO:0005886">
    <property type="term" value="C:plasma membrane"/>
    <property type="evidence" value="ECO:0007669"/>
    <property type="project" value="UniProtKB-SubCell"/>
</dbReference>
<comment type="subcellular location">
    <subcellularLocation>
        <location evidence="1">Cell membrane</location>
        <topology evidence="1">Multi-pass membrane protein</topology>
    </subcellularLocation>
</comment>
<dbReference type="InterPro" id="IPR036259">
    <property type="entry name" value="MFS_trans_sf"/>
</dbReference>
<feature type="transmembrane region" description="Helical" evidence="2">
    <location>
        <begin position="30"/>
        <end position="46"/>
    </location>
</feature>
<protein>
    <submittedName>
        <fullName evidence="3">MFS transporter</fullName>
    </submittedName>
</protein>
<feature type="transmembrane region" description="Helical" evidence="2">
    <location>
        <begin position="73"/>
        <end position="95"/>
    </location>
</feature>
<feature type="transmembrane region" description="Helical" evidence="2">
    <location>
        <begin position="348"/>
        <end position="366"/>
    </location>
</feature>
<feature type="transmembrane region" description="Helical" evidence="2">
    <location>
        <begin position="257"/>
        <end position="280"/>
    </location>
</feature>
<dbReference type="InterPro" id="IPR050327">
    <property type="entry name" value="Proton-linked_MCT"/>
</dbReference>
<sequence length="445" mass="49292">MQCLLTSLCKVFLHKEVFFMNTKSNFGKKGWLVIIYVLFLYMFSATPPDTLNVSVEAFGHMRFGMEGQSWQQLLIYSAIGGFIGIPVALILGQIVARCKVKWPTVAVLVIYGIIWFLNGQANSVAMYAVMVVMITAVSDALNLVSTQQIMNNWFPKKKGLALGWSTMGMCFSSAIMVGVFQVLITKAGLSAPFTLMMGICFLLAIITAVFFKNYPEEAGAYPDNEPITEEEKEANLKLIRDYKSDYTFKKLLCSKELWGLTVLFGFLFIGLIGVTSQMVPRLACVGLEKTQAIMWLTISSIIGIFASFAWGWIDQKIGTKRAVEIFSICWTAMMIVALIGMATVNRPITLISVVMYSCLLGGLGNLMPSFTIQIFGRYDFPQANKLMVPLVVGIRSFALLIVPAILTTVGEQIKGYTMVFIVFSVLSLISTIIAFALKDKMIGKE</sequence>
<reference evidence="3 4" key="2">
    <citation type="submission" date="2017-10" db="EMBL/GenBank/DDBJ databases">
        <authorList>
            <person name="Banno H."/>
            <person name="Chua N.-H."/>
        </authorList>
    </citation>
    <scope>NUCLEOTIDE SEQUENCE [LARGE SCALE GENOMIC DNA]</scope>
    <source>
        <strain evidence="3 4">JK623</strain>
    </source>
</reference>
<feature type="transmembrane region" description="Helical" evidence="2">
    <location>
        <begin position="190"/>
        <end position="211"/>
    </location>
</feature>
<feature type="transmembrane region" description="Helical" evidence="2">
    <location>
        <begin position="325"/>
        <end position="342"/>
    </location>
</feature>
<dbReference type="GO" id="GO:0022857">
    <property type="term" value="F:transmembrane transporter activity"/>
    <property type="evidence" value="ECO:0007669"/>
    <property type="project" value="InterPro"/>
</dbReference>
<keyword evidence="2" id="KW-0812">Transmembrane</keyword>
<comment type="caution">
    <text evidence="3">The sequence shown here is derived from an EMBL/GenBank/DDBJ whole genome shotgun (WGS) entry which is preliminary data.</text>
</comment>
<keyword evidence="2" id="KW-0472">Membrane</keyword>
<name>A0A2G3E413_9FIRM</name>
<accession>A0A2G3E413</accession>
<keyword evidence="2" id="KW-1133">Transmembrane helix</keyword>
<feature type="transmembrane region" description="Helical" evidence="2">
    <location>
        <begin position="418"/>
        <end position="437"/>
    </location>
</feature>
<evidence type="ECO:0000256" key="1">
    <source>
        <dbReference type="ARBA" id="ARBA00004651"/>
    </source>
</evidence>
<feature type="transmembrane region" description="Helical" evidence="2">
    <location>
        <begin position="386"/>
        <end position="406"/>
    </location>
</feature>
<dbReference type="EMBL" id="PDYG01000018">
    <property type="protein sequence ID" value="PHU37999.1"/>
    <property type="molecule type" value="Genomic_DNA"/>
</dbReference>
<dbReference type="Pfam" id="PF07690">
    <property type="entry name" value="MFS_1"/>
    <property type="match status" value="1"/>
</dbReference>
<dbReference type="PANTHER" id="PTHR11360">
    <property type="entry name" value="MONOCARBOXYLATE TRANSPORTER"/>
    <property type="match status" value="1"/>
</dbReference>
<dbReference type="Gene3D" id="1.20.1250.20">
    <property type="entry name" value="MFS general substrate transporter like domains"/>
    <property type="match status" value="2"/>
</dbReference>
<dbReference type="SUPFAM" id="SSF103473">
    <property type="entry name" value="MFS general substrate transporter"/>
    <property type="match status" value="1"/>
</dbReference>
<proteinExistence type="predicted"/>
<dbReference type="PANTHER" id="PTHR11360:SF308">
    <property type="entry name" value="BLL3089 PROTEIN"/>
    <property type="match status" value="1"/>
</dbReference>
<keyword evidence="4" id="KW-1185">Reference proteome</keyword>
<reference evidence="3 4" key="1">
    <citation type="submission" date="2017-10" db="EMBL/GenBank/DDBJ databases">
        <title>Resolving the taxonomy of Roseburia spp., Eubacterium rectale and Agathobacter spp. through phylogenomic analysis.</title>
        <authorList>
            <person name="Sheridan P.O."/>
            <person name="Walker A.W."/>
            <person name="Duncan S.H."/>
            <person name="Scott K.P."/>
            <person name="Toole P.W.O."/>
            <person name="Luis P."/>
            <person name="Flint H.J."/>
        </authorList>
    </citation>
    <scope>NUCLEOTIDE SEQUENCE [LARGE SCALE GENOMIC DNA]</scope>
    <source>
        <strain evidence="3 4">JK623</strain>
    </source>
</reference>
<dbReference type="Proteomes" id="UP000224563">
    <property type="component" value="Unassembled WGS sequence"/>
</dbReference>
<organism evidence="3 4">
    <name type="scientific">Agathobacter ruminis</name>
    <dbReference type="NCBI Taxonomy" id="1712665"/>
    <lineage>
        <taxon>Bacteria</taxon>
        <taxon>Bacillati</taxon>
        <taxon>Bacillota</taxon>
        <taxon>Clostridia</taxon>
        <taxon>Lachnospirales</taxon>
        <taxon>Lachnospiraceae</taxon>
        <taxon>Agathobacter</taxon>
    </lineage>
</organism>
<gene>
    <name evidence="3" type="ORF">CSX02_04790</name>
</gene>
<feature type="transmembrane region" description="Helical" evidence="2">
    <location>
        <begin position="164"/>
        <end position="184"/>
    </location>
</feature>